<dbReference type="EMBL" id="APJA01000023">
    <property type="protein sequence ID" value="ERK28953.1"/>
    <property type="molecule type" value="Genomic_DNA"/>
</dbReference>
<reference evidence="2 3" key="1">
    <citation type="journal article" date="2013" name="Genome Announc.">
        <title>Draft Genome Sequence of the Hydrogen- and Ethanol-Producing Bacterium Clostridium intestinale Strain URNW.</title>
        <authorList>
            <person name="Lal S."/>
            <person name="Ramachandran U."/>
            <person name="Zhang X."/>
            <person name="Sparling R."/>
            <person name="Levin D.B."/>
        </authorList>
    </citation>
    <scope>NUCLEOTIDE SEQUENCE [LARGE SCALE GENOMIC DNA]</scope>
    <source>
        <strain evidence="2 3">URNW</strain>
    </source>
</reference>
<gene>
    <name evidence="2" type="ORF">CINTURNW_3788</name>
</gene>
<keyword evidence="3" id="KW-1185">Reference proteome</keyword>
<feature type="transmembrane region" description="Helical" evidence="1">
    <location>
        <begin position="33"/>
        <end position="53"/>
    </location>
</feature>
<evidence type="ECO:0000313" key="3">
    <source>
        <dbReference type="Proteomes" id="UP000016721"/>
    </source>
</evidence>
<feature type="transmembrane region" description="Helical" evidence="1">
    <location>
        <begin position="59"/>
        <end position="77"/>
    </location>
</feature>
<keyword evidence="1" id="KW-1133">Transmembrane helix</keyword>
<evidence type="ECO:0000256" key="1">
    <source>
        <dbReference type="SAM" id="Phobius"/>
    </source>
</evidence>
<protein>
    <recommendedName>
        <fullName evidence="4">YcxB-like protein domain-containing protein</fullName>
    </recommendedName>
</protein>
<dbReference type="AlphaFoldDB" id="U2NII5"/>
<keyword evidence="1" id="KW-0472">Membrane</keyword>
<proteinExistence type="predicted"/>
<dbReference type="RefSeq" id="WP_021803715.1">
    <property type="nucleotide sequence ID" value="NZ_KI273145.1"/>
</dbReference>
<evidence type="ECO:0000313" key="2">
    <source>
        <dbReference type="EMBL" id="ERK28953.1"/>
    </source>
</evidence>
<organism evidence="2 3">
    <name type="scientific">Clostridium intestinale URNW</name>
    <dbReference type="NCBI Taxonomy" id="1294142"/>
    <lineage>
        <taxon>Bacteria</taxon>
        <taxon>Bacillati</taxon>
        <taxon>Bacillota</taxon>
        <taxon>Clostridia</taxon>
        <taxon>Eubacteriales</taxon>
        <taxon>Clostridiaceae</taxon>
        <taxon>Clostridium</taxon>
    </lineage>
</organism>
<keyword evidence="1" id="KW-0812">Transmembrane</keyword>
<dbReference type="Proteomes" id="UP000016721">
    <property type="component" value="Unassembled WGS sequence"/>
</dbReference>
<dbReference type="PATRIC" id="fig|1294142.3.peg.3953"/>
<accession>U2NII5</accession>
<dbReference type="HOGENOM" id="CLU_1552622_0_0_9"/>
<evidence type="ECO:0008006" key="4">
    <source>
        <dbReference type="Google" id="ProtNLM"/>
    </source>
</evidence>
<name>U2NII5_9CLOT</name>
<comment type="caution">
    <text evidence="2">The sequence shown here is derived from an EMBL/GenBank/DDBJ whole genome shotgun (WGS) entry which is preliminary data.</text>
</comment>
<sequence length="172" mass="20400">MLYEYEINENLSMKDIDNILQKSKVIRQISSNVLYLTLTSAMLIILFIILAVTKFRWDYGILIFIGFYIIGICMVLFSSRNSDIKRLARRIGSYIGTNHSIEGNENKYMYKCRDFTVELSKEKVRELIIDENYILIVFLPKKFRHLYLLFTIIPKNIFESKEELNRFINTIS</sequence>